<dbReference type="SUPFAM" id="SSF51735">
    <property type="entry name" value="NAD(P)-binding Rossmann-fold domains"/>
    <property type="match status" value="1"/>
</dbReference>
<dbReference type="InterPro" id="IPR002347">
    <property type="entry name" value="SDR_fam"/>
</dbReference>
<evidence type="ECO:0000256" key="3">
    <source>
        <dbReference type="RuleBase" id="RU000363"/>
    </source>
</evidence>
<dbReference type="EMBL" id="JASHIF010000014">
    <property type="protein sequence ID" value="MDI9860907.1"/>
    <property type="molecule type" value="Genomic_DNA"/>
</dbReference>
<evidence type="ECO:0000313" key="4">
    <source>
        <dbReference type="EMBL" id="MDI9860907.1"/>
    </source>
</evidence>
<protein>
    <submittedName>
        <fullName evidence="4">SDR family NAD(P)-dependent oxidoreductase</fullName>
    </submittedName>
</protein>
<dbReference type="PRINTS" id="PR00080">
    <property type="entry name" value="SDRFAMILY"/>
</dbReference>
<dbReference type="PRINTS" id="PR00081">
    <property type="entry name" value="GDHRDH"/>
</dbReference>
<dbReference type="Proteomes" id="UP001236507">
    <property type="component" value="Unassembled WGS sequence"/>
</dbReference>
<accession>A0ABT6YBS5</accession>
<evidence type="ECO:0000256" key="2">
    <source>
        <dbReference type="ARBA" id="ARBA00023002"/>
    </source>
</evidence>
<comment type="caution">
    <text evidence="4">The sequence shown here is derived from an EMBL/GenBank/DDBJ whole genome shotgun (WGS) entry which is preliminary data.</text>
</comment>
<dbReference type="RefSeq" id="WP_283345477.1">
    <property type="nucleotide sequence ID" value="NZ_JASHIF010000014.1"/>
</dbReference>
<keyword evidence="5" id="KW-1185">Reference proteome</keyword>
<dbReference type="PANTHER" id="PTHR44196">
    <property type="entry name" value="DEHYDROGENASE/REDUCTASE SDR FAMILY MEMBER 7B"/>
    <property type="match status" value="1"/>
</dbReference>
<comment type="similarity">
    <text evidence="1 3">Belongs to the short-chain dehydrogenases/reductases (SDR) family.</text>
</comment>
<dbReference type="Gene3D" id="3.40.50.720">
    <property type="entry name" value="NAD(P)-binding Rossmann-like Domain"/>
    <property type="match status" value="1"/>
</dbReference>
<dbReference type="PANTHER" id="PTHR44196:SF1">
    <property type="entry name" value="DEHYDROGENASE_REDUCTASE SDR FAMILY MEMBER 7B"/>
    <property type="match status" value="1"/>
</dbReference>
<keyword evidence="2" id="KW-0560">Oxidoreductase</keyword>
<sequence>MNINNKTVLITGGGSGIGYETAKLLSQKGNKIIIIGRTADKLHQAAASLTNTIAIPCDITNEVDVDKLVAEINTNHPELSVLINNAGKAFVYTHAETADAVSKARQEMETNYFSLVSLTEKLLPLLKKQPEAAIANVTSIVALSPAAVIPTYSDSKAAVHSYTLSLRHALAQDTNIKVFELMPPTVNTEFSKEIGGEEHGMPASEVAEGLIQGIENDQYQIGVGITVGFLNNFFPTEEQAFQAINQR</sequence>
<reference evidence="4 5" key="1">
    <citation type="submission" date="2023-05" db="EMBL/GenBank/DDBJ databases">
        <title>Novel species of genus Flectobacillus isolated from stream in China.</title>
        <authorList>
            <person name="Lu H."/>
        </authorList>
    </citation>
    <scope>NUCLEOTIDE SEQUENCE [LARGE SCALE GENOMIC DNA]</scope>
    <source>
        <strain evidence="4 5">KCTC 42575</strain>
    </source>
</reference>
<name>A0ABT6YBS5_9BACT</name>
<dbReference type="InterPro" id="IPR036291">
    <property type="entry name" value="NAD(P)-bd_dom_sf"/>
</dbReference>
<proteinExistence type="inferred from homology"/>
<evidence type="ECO:0000313" key="5">
    <source>
        <dbReference type="Proteomes" id="UP001236507"/>
    </source>
</evidence>
<evidence type="ECO:0000256" key="1">
    <source>
        <dbReference type="ARBA" id="ARBA00006484"/>
    </source>
</evidence>
<dbReference type="Pfam" id="PF00106">
    <property type="entry name" value="adh_short"/>
    <property type="match status" value="1"/>
</dbReference>
<organism evidence="4 5">
    <name type="scientific">Flectobacillus roseus</name>
    <dbReference type="NCBI Taxonomy" id="502259"/>
    <lineage>
        <taxon>Bacteria</taxon>
        <taxon>Pseudomonadati</taxon>
        <taxon>Bacteroidota</taxon>
        <taxon>Cytophagia</taxon>
        <taxon>Cytophagales</taxon>
        <taxon>Flectobacillaceae</taxon>
        <taxon>Flectobacillus</taxon>
    </lineage>
</organism>
<gene>
    <name evidence="4" type="ORF">QM524_16955</name>
</gene>